<sequence length="3653" mass="385423">MLSFKRIAGFLKKVSSSGRDDASKDPRQRGGTESGGGSNGGWSTSASEGANGVKAPQAARAAASGTPATHLNKKADDTSFIESPLFGMPSAFGDNSMFASSSILKGLPPNTSTQDVLRHIQRVVQDRNVELQQQQEAAEAETNECRETEMLSNVKTLSTTSAAARSSFDSVSPRSSHSLIPTAAPSPLDAPHVHTSSARTAANFTAESPISQSNAAPVSVLLSPTTHAAVPRERLQILQRIRGEMIDALDLCLQEVPEDCAKASAEKPRPEKDGASAASGENADSRNIHGPMTRSNSVVLPSFTSGQSGFLDGVVAGAVASADASTTNWDENNNSNASLDGARMEMGTATPRNPSISSTPVETAELPASAIPCPDQPPSPAVAPAAPLVFTHYEWRCLLLQIVEVIVRIDRTLMADVSHRAMEKLTPGMVVPFLTSPADGTTEFRWQCLSQVFPPSNEKTVSATTASGQSKTAQGSLTPPRQPRQVDAVVAAALLNSPHLGASRFEALPRAPNDTELPMLPANVALLSAASGQSTPKESSIYASGPVIATAAATRAAIQPSPTAKMKPALEDNGTLPPDSRVDYAISKENKKLLEELLTVACLLATWAIIKAILRHHLQVLSNSQKRRSSSRINVGASGGTAINPPPGANAPVGSMERVALDMSLSGTMTDFAITSNSAATTSGRPPLVPLPLPVPATATSGASDEHNTEAAGALSYRKKPSNDANFSDDVPYIDWEAVVQELDEWMGHSPGHIVAECTLCASFLRDDGREMVMCMLQKPKPRHLLSNIHRHAEKLRHTDPMSLVTAAPALTPMASPRIPASGASTAATTSPPTPSSTTVAANSTTSSGASTAATGGGGSGAAAATPNSIASGATAASANATTGGVPPSPTMLKASSTLPPSTQATVDDPTLVMDDLVAQLELVYRKAVSDTWSTFIENAIEAEMPTYASPIILRSTSEGTVTDKSESNEKVAPAVPQSVYNVVTGEPLPRQQSNTNTQLSPSAPESPLTRECITDTKTLCRLATAYFFGSDAWSERKRERRFAVLYRSMRSRMERYSESAATRRNIRRGNSAIASPTQTLICTTIAGLTDASPFSEPTTARTASANTPTQQQRQQRAPHLSAAAAGATVVVQPTTSTRVSPLQTDANLLSVAPVAPAVALTPTKFSVEDTSSRVPAAAAPAVSTSNIGSSAAAAPSSLLQVAPSTTGPLPRHGLLSSQLVAHQLLSSNASNAAASNHSTPLAKSLQMNRDGGSSDLEAASSAPHVAHLNSHAMDRYTLPMTDQSATWTPSGSTTPLPEPDQMLGQQLSQQQQQQQAPSVGATPLRSEGNSNAPSLMAGGSVTPLNVTALPPPPPPPPSAYLVGHPLSAIVLERIVNMSWSAALHKRGEQCLSAKPPRLEEAEQNVQEERLVAGAFGDFRARQRSLVSLINARLASGKSVEALSNAQKHFRFEKKDWTSHGQTIFSALRYLQSMVMLVRAQAACRVYGAVIETVQFVLPQAMLCEQMLQVLAPRPRRDCIIRFANCRSKLLRSYVYLLKECWMAHAAFNDHAKAAKYFSQCIQVLQMLRRRSRESQLFAAYMERGSQLMKIKDYKKSVELFKLAVNIAKKSLHNADAAAAVAASGTASSAGSSTISAAPSLGLTVASQAKPNAATVAPQQQFHRNLHLRSAGSGLLYTAEEHIVGTSAAAADDLEFAWRVAESERMLALSYVTQAEHEVNVRERREELSNAVSNAYSSQRALQRWQTKGGTPKRLLTAVPCSLIVICKGLLLLNQARKAALLLEPLIENKASSALVRPPMWREILDPTEDPYTAEDLVLRTYVCSVKIAVYMLYARCLAEFDGERALRAVTQVDQLLQESDAWIYAIRTELRRALEKLRNGSEGGSTIPTSPYVARSVEQPRAAGPIVVSKTSATAITPIAADEHENTRSAAQQGSGGAEVVGPATVLAETTVKTTEVPPLLISKVSAAPHNKGVTSTSGDGIPIRMISTHASRCSPECNSLEEAPLRQRRSSAVGTGPGSSVAPSRNDLMHEEDDPNCHNFLMQTPAGCANVDLWNCGNASSTCPFPGPPSSGAANAQNTSTGPAQAPTSTPTLRVHMESASECMTALFALREGKSHIRKALRDIFIISGDAHSLIKNWEEALKSYSHALVISMSEVEAANAAAQSRRNINQYATPRQAAPSPRSSNVGGNGGNNDDANSLAALQLPTNVSGAAGASNLATVGGADSSVSGGGGGATASTPSKGASTMDTRGHSAAGTAAAGSRSTQCWGQVVPLDEEFFLWDEEDGLIADNFVNRDLTASTAAKDLRAVVADEERMDSRACESLVLSKLANVYRALDKPTTAIHYHSLVLDYANECNDKLLAYNSMLSLARLYTAAASLDEARDAWAKVSNLAKEYEDKEVSRETKRNIVAGQDSAGMYLDVVKTAEELEKLATGEEGEDAAADRRFALEALANANLQLGQYDACIAALDKREKVQEKSAEWNGRLLSMRAKARMGLNKPADAIKVMQSWTAKARNLCNWVELGKANSALSAAYASENQNMQARHHHEATLNAFALSETLNEDCQHIALDSARWLVHYAYLDDSTVQVDPSLTYTGGCLTSDSEASGGDFRYPESGLCNNSGDLGEMLAKEEEMRRSSSSLITDSLRGRCGSDEDEDDFFGGSGSLANHRSFRMQCPKPADSAWPTETPKTQGSEDDEEGEGEKQRDALASNSSGSPSEGADEGGQAGAGDEEGEEEGASDEHTLQDNLTNSFQPADPSCATQLPSLASSFIPPLREYPPQSDNVEVNFSGSSAGQSEAGDNDALVEENDDETRQRHEVDEVLRTMDDDVEAVESKQQSDEVASAVAAAARSHIFFYMEGDEDVEDPKSTSETAYAAAGAKGSTKSSASSPPPTLTTTAAVKTSGNATAAGGTKTATGNYVPPPTALANVFICSRPAAAAAGTDVLEMSVDAGRSALEPTSGAGSSSTVSPLTSNAMRGSGGGVGFGEGRDNTGAVGGTLARQDGEGGHHERKPTKVRTTYYRGAIEMIETTAQLLLVPRSVSRLVIPYSPAEAVDFALLAHPRSLFVFYFAEYTTEYGAQCDVVVRPPGTAAFMKLRTQVSLKEYHSKDVVNSLLATLSADALVADRATAAISSAGSANNTSVDPGALASHPFGGAMAKAAAAAAGASSGSVGVTPTLSNVRPDVLRAALDDETRSCLYNLHADAWQPVIDRMHREHVSYQDAETVIIMPDIALLHLPFAGLLPSPHYGGEDAPLGEQFTLIVTPSLTHFVCHSMSEQHAQQDPCGALDPSAKRYIFVPYDAANSRGAAAVGAQLSTGAASASADLSASSSPRRRQQAPQPAKAVGASQSVVHLSSSGAAFGKPTNSISSEASPASWPPVSSAQSNEDSTLAAVNSMSTTRQGSAYGATGAAETGALLDGASAHADDGTFEGLLKTWRVHRGCTRKELIHAFTDYQTRALMFLGPIDQSGVRVADGVVTMQDIMQSLQQARSQQSTQSGGAGNGIMGAANNKRNGSQSLSGAAQVRVAPTALLPPSAPSIPLPPLCTHMDLLVLTADRGIYPSVTSPGLPANLCMSLGVHRVLRLNVVHGLDPNDEHREFIARFLSNLRKVMRWKLSNPYAVALRTTIAEVRAKGMSSSTWGAFTLVGSA</sequence>
<feature type="region of interest" description="Disordered" evidence="3">
    <location>
        <begin position="878"/>
        <end position="908"/>
    </location>
</feature>
<feature type="region of interest" description="Disordered" evidence="3">
    <location>
        <begin position="625"/>
        <end position="654"/>
    </location>
</feature>
<feature type="region of interest" description="Disordered" evidence="3">
    <location>
        <begin position="2070"/>
        <end position="2092"/>
    </location>
</feature>
<feature type="region of interest" description="Disordered" evidence="3">
    <location>
        <begin position="1095"/>
        <end position="1114"/>
    </location>
</feature>
<feature type="compositionally biased region" description="Low complexity" evidence="3">
    <location>
        <begin position="55"/>
        <end position="69"/>
    </location>
</feature>
<feature type="region of interest" description="Disordered" evidence="3">
    <location>
        <begin position="1997"/>
        <end position="2030"/>
    </location>
</feature>
<feature type="compositionally biased region" description="Polar residues" evidence="3">
    <location>
        <begin position="1096"/>
        <end position="1110"/>
    </location>
</feature>
<dbReference type="VEuPathDB" id="TriTrypDB:Lsey_0214_0040"/>
<feature type="compositionally biased region" description="Polar residues" evidence="3">
    <location>
        <begin position="3515"/>
        <end position="3524"/>
    </location>
</feature>
<evidence type="ECO:0000256" key="3">
    <source>
        <dbReference type="SAM" id="MobiDB-lite"/>
    </source>
</evidence>
<feature type="region of interest" description="Disordered" evidence="3">
    <location>
        <begin position="3327"/>
        <end position="3352"/>
    </location>
</feature>
<evidence type="ECO:0000256" key="1">
    <source>
        <dbReference type="PROSITE-ProRule" id="PRU00339"/>
    </source>
</evidence>
<feature type="compositionally biased region" description="Low complexity" evidence="3">
    <location>
        <begin position="3327"/>
        <end position="3345"/>
    </location>
</feature>
<feature type="region of interest" description="Disordered" evidence="3">
    <location>
        <begin position="2228"/>
        <end position="2261"/>
    </location>
</feature>
<feature type="region of interest" description="Disordered" evidence="3">
    <location>
        <begin position="3365"/>
        <end position="3394"/>
    </location>
</feature>
<feature type="compositionally biased region" description="Low complexity" evidence="3">
    <location>
        <begin position="2238"/>
        <end position="2261"/>
    </location>
</feature>
<feature type="compositionally biased region" description="Low complexity" evidence="3">
    <location>
        <begin position="3370"/>
        <end position="3388"/>
    </location>
</feature>
<feature type="compositionally biased region" description="Acidic residues" evidence="3">
    <location>
        <begin position="2732"/>
        <end position="2741"/>
    </location>
</feature>
<dbReference type="SMART" id="SM00028">
    <property type="entry name" value="TPR"/>
    <property type="match status" value="5"/>
</dbReference>
<feature type="region of interest" description="Disordered" evidence="3">
    <location>
        <begin position="3491"/>
        <end position="3524"/>
    </location>
</feature>
<feature type="compositionally biased region" description="Polar residues" evidence="3">
    <location>
        <begin position="2783"/>
        <end position="2798"/>
    </location>
</feature>
<keyword evidence="1" id="KW-0802">TPR repeat</keyword>
<feature type="compositionally biased region" description="Polar residues" evidence="3">
    <location>
        <begin position="3491"/>
        <end position="3501"/>
    </location>
</feature>
<feature type="region of interest" description="Disordered" evidence="3">
    <location>
        <begin position="2958"/>
        <end position="2978"/>
    </location>
</feature>
<reference evidence="4 5" key="1">
    <citation type="journal article" date="2015" name="PLoS Pathog.">
        <title>Leptomonas seymouri: Adaptations to the Dixenous Life Cycle Analyzed by Genome Sequencing, Transcriptome Profiling and Co-infection with Leishmania donovani.</title>
        <authorList>
            <person name="Kraeva N."/>
            <person name="Butenko A."/>
            <person name="Hlavacova J."/>
            <person name="Kostygov A."/>
            <person name="Myskova J."/>
            <person name="Grybchuk D."/>
            <person name="Lestinova T."/>
            <person name="Votypka J."/>
            <person name="Volf P."/>
            <person name="Opperdoes F."/>
            <person name="Flegontov P."/>
            <person name="Lukes J."/>
            <person name="Yurchenko V."/>
        </authorList>
    </citation>
    <scope>NUCLEOTIDE SEQUENCE [LARGE SCALE GENOMIC DNA]</scope>
    <source>
        <strain evidence="4 5">ATCC 30220</strain>
    </source>
</reference>
<keyword evidence="5" id="KW-1185">Reference proteome</keyword>
<feature type="region of interest" description="Disordered" evidence="3">
    <location>
        <begin position="457"/>
        <end position="482"/>
    </location>
</feature>
<dbReference type="InterPro" id="IPR019734">
    <property type="entry name" value="TPR_rpt"/>
</dbReference>
<dbReference type="PANTHER" id="PTHR10098">
    <property type="entry name" value="RAPSYN-RELATED"/>
    <property type="match status" value="1"/>
</dbReference>
<dbReference type="OrthoDB" id="286233at2759"/>
<feature type="coiled-coil region" evidence="2">
    <location>
        <begin position="121"/>
        <end position="151"/>
    </location>
</feature>
<feature type="region of interest" description="Disordered" evidence="3">
    <location>
        <begin position="2632"/>
        <end position="2665"/>
    </location>
</feature>
<comment type="caution">
    <text evidence="4">The sequence shown here is derived from an EMBL/GenBank/DDBJ whole genome shotgun (WGS) entry which is preliminary data.</text>
</comment>
<feature type="region of interest" description="Disordered" evidence="3">
    <location>
        <begin position="2174"/>
        <end position="2201"/>
    </location>
</feature>
<name>A0A0N0P4N1_LEPSE</name>
<dbReference type="InterPro" id="IPR011990">
    <property type="entry name" value="TPR-like_helical_dom_sf"/>
</dbReference>
<dbReference type="PANTHER" id="PTHR10098:SF108">
    <property type="entry name" value="TETRATRICOPEPTIDE REPEAT PROTEIN 28"/>
    <property type="match status" value="1"/>
</dbReference>
<feature type="compositionally biased region" description="Polar residues" evidence="3">
    <location>
        <begin position="991"/>
        <end position="1004"/>
    </location>
</feature>
<evidence type="ECO:0000313" key="4">
    <source>
        <dbReference type="EMBL" id="KPI85017.1"/>
    </source>
</evidence>
<feature type="compositionally biased region" description="Low complexity" evidence="3">
    <location>
        <begin position="2872"/>
        <end position="2900"/>
    </location>
</feature>
<feature type="region of interest" description="Disordered" evidence="3">
    <location>
        <begin position="14"/>
        <end position="75"/>
    </location>
</feature>
<gene>
    <name evidence="4" type="ORF">ABL78_5926</name>
</gene>
<feature type="compositionally biased region" description="Low complexity" evidence="3">
    <location>
        <begin position="1302"/>
        <end position="1316"/>
    </location>
</feature>
<feature type="region of interest" description="Disordered" evidence="3">
    <location>
        <begin position="2677"/>
        <end position="2818"/>
    </location>
</feature>
<feature type="region of interest" description="Disordered" evidence="3">
    <location>
        <begin position="814"/>
        <end position="864"/>
    </location>
</feature>
<feature type="compositionally biased region" description="Polar residues" evidence="3">
    <location>
        <begin position="2074"/>
        <end position="2092"/>
    </location>
</feature>
<feature type="compositionally biased region" description="Polar residues" evidence="3">
    <location>
        <begin position="1283"/>
        <end position="1296"/>
    </location>
</feature>
<evidence type="ECO:0000256" key="2">
    <source>
        <dbReference type="SAM" id="Coils"/>
    </source>
</evidence>
<feature type="region of interest" description="Disordered" evidence="3">
    <location>
        <begin position="262"/>
        <end position="293"/>
    </location>
</feature>
<feature type="compositionally biased region" description="Polar residues" evidence="3">
    <location>
        <begin position="894"/>
        <end position="906"/>
    </location>
</feature>
<feature type="compositionally biased region" description="Polar residues" evidence="3">
    <location>
        <begin position="457"/>
        <end position="479"/>
    </location>
</feature>
<dbReference type="EMBL" id="LJSK01000214">
    <property type="protein sequence ID" value="KPI85017.1"/>
    <property type="molecule type" value="Genomic_DNA"/>
</dbReference>
<evidence type="ECO:0000313" key="5">
    <source>
        <dbReference type="Proteomes" id="UP000038009"/>
    </source>
</evidence>
<protein>
    <submittedName>
        <fullName evidence="4">Uncharacterized protein</fullName>
    </submittedName>
</protein>
<dbReference type="OMA" id="EWIGEQH"/>
<organism evidence="4 5">
    <name type="scientific">Leptomonas seymouri</name>
    <dbReference type="NCBI Taxonomy" id="5684"/>
    <lineage>
        <taxon>Eukaryota</taxon>
        <taxon>Discoba</taxon>
        <taxon>Euglenozoa</taxon>
        <taxon>Kinetoplastea</taxon>
        <taxon>Metakinetoplastina</taxon>
        <taxon>Trypanosomatida</taxon>
        <taxon>Trypanosomatidae</taxon>
        <taxon>Leishmaniinae</taxon>
        <taxon>Leptomonas</taxon>
    </lineage>
</organism>
<feature type="compositionally biased region" description="Polar residues" evidence="3">
    <location>
        <begin position="2748"/>
        <end position="2771"/>
    </location>
</feature>
<dbReference type="Gene3D" id="1.25.40.10">
    <property type="entry name" value="Tetratricopeptide repeat domain"/>
    <property type="match status" value="1"/>
</dbReference>
<keyword evidence="2" id="KW-0175">Coiled coil</keyword>
<feature type="compositionally biased region" description="Acidic residues" evidence="3">
    <location>
        <begin position="2802"/>
        <end position="2813"/>
    </location>
</feature>
<dbReference type="Proteomes" id="UP000038009">
    <property type="component" value="Unassembled WGS sequence"/>
</dbReference>
<feature type="region of interest" description="Disordered" evidence="3">
    <location>
        <begin position="1232"/>
        <end position="1262"/>
    </location>
</feature>
<feature type="compositionally biased region" description="Polar residues" evidence="3">
    <location>
        <begin position="2964"/>
        <end position="2978"/>
    </location>
</feature>
<feature type="region of interest" description="Disordered" evidence="3">
    <location>
        <begin position="1283"/>
        <end position="1351"/>
    </location>
</feature>
<feature type="compositionally biased region" description="Low complexity" evidence="3">
    <location>
        <begin position="820"/>
        <end position="854"/>
    </location>
</feature>
<feature type="compositionally biased region" description="Basic and acidic residues" evidence="3">
    <location>
        <begin position="18"/>
        <end position="30"/>
    </location>
</feature>
<feature type="region of interest" description="Disordered" evidence="3">
    <location>
        <begin position="2865"/>
        <end position="2900"/>
    </location>
</feature>
<feature type="repeat" description="TPR" evidence="1">
    <location>
        <begin position="1578"/>
        <end position="1611"/>
    </location>
</feature>
<feature type="region of interest" description="Disordered" evidence="3">
    <location>
        <begin position="988"/>
        <end position="1009"/>
    </location>
</feature>
<proteinExistence type="predicted"/>
<dbReference type="SUPFAM" id="SSF48452">
    <property type="entry name" value="TPR-like"/>
    <property type="match status" value="2"/>
</dbReference>
<feature type="compositionally biased region" description="Polar residues" evidence="3">
    <location>
        <begin position="1238"/>
        <end position="1248"/>
    </location>
</feature>
<feature type="compositionally biased region" description="Basic and acidic residues" evidence="3">
    <location>
        <begin position="262"/>
        <end position="274"/>
    </location>
</feature>
<dbReference type="PROSITE" id="PS50005">
    <property type="entry name" value="TPR"/>
    <property type="match status" value="1"/>
</dbReference>
<accession>A0A0N0P4N1</accession>